<accession>A0A8F5BL74</accession>
<organism evidence="2 3">
    <name type="scientific">Saccharolobus shibatae (strain ATCC 51178 / DSM 5389 / JCM 8931 / NBRC 15437 / B12)</name>
    <name type="common">Sulfolobus shibatae</name>
    <dbReference type="NCBI Taxonomy" id="523848"/>
    <lineage>
        <taxon>Archaea</taxon>
        <taxon>Thermoproteota</taxon>
        <taxon>Thermoprotei</taxon>
        <taxon>Sulfolobales</taxon>
        <taxon>Sulfolobaceae</taxon>
        <taxon>Saccharolobus</taxon>
    </lineage>
</organism>
<evidence type="ECO:0000256" key="1">
    <source>
        <dbReference type="ARBA" id="ARBA00005254"/>
    </source>
</evidence>
<dbReference type="GeneID" id="65561821"/>
<dbReference type="RefSeq" id="WP_218259091.1">
    <property type="nucleotide sequence ID" value="NZ_CP077717.1"/>
</dbReference>
<dbReference type="Proteomes" id="UP000694018">
    <property type="component" value="Chromosome"/>
</dbReference>
<proteinExistence type="inferred from homology"/>
<dbReference type="InterPro" id="IPR051683">
    <property type="entry name" value="Enoyl-CoA_Hydratase/Isomerase"/>
</dbReference>
<reference evidence="2" key="1">
    <citation type="journal article" date="2021" name="Environ. Microbiol.">
        <title>New insights into the diversity and evolution of the archaeal mobilome from three complete genomes of Saccharolobus shibatae.</title>
        <authorList>
            <person name="Medvedeva S."/>
            <person name="Brandt D."/>
            <person name="Cvirkaite-Krupovic V."/>
            <person name="Liu Y."/>
            <person name="Severinov K."/>
            <person name="Ishino S."/>
            <person name="Ishino Y."/>
            <person name="Prangishvili D."/>
            <person name="Kalinowski J."/>
            <person name="Krupovic M."/>
        </authorList>
    </citation>
    <scope>NUCLEOTIDE SEQUENCE</scope>
    <source>
        <strain evidence="2">B12</strain>
    </source>
</reference>
<comment type="similarity">
    <text evidence="1">Belongs to the enoyl-CoA hydratase/isomerase family.</text>
</comment>
<dbReference type="OrthoDB" id="27846at2157"/>
<dbReference type="InterPro" id="IPR001753">
    <property type="entry name" value="Enoyl-CoA_hydra/iso"/>
</dbReference>
<protein>
    <submittedName>
        <fullName evidence="2">Enoyl-CoA hydratase</fullName>
    </submittedName>
</protein>
<dbReference type="EMBL" id="CP077717">
    <property type="protein sequence ID" value="QXJ27333.1"/>
    <property type="molecule type" value="Genomic_DNA"/>
</dbReference>
<dbReference type="PANTHER" id="PTHR42964">
    <property type="entry name" value="ENOYL-COA HYDRATASE"/>
    <property type="match status" value="1"/>
</dbReference>
<gene>
    <name evidence="2" type="ORF">J5U23_00200</name>
</gene>
<sequence length="249" mass="28544">MPIEVYEYDKYILLKFYQNDNKYNLFNVEFMTQMIDTLSAINDNKGKRFLIIRGEDNFGTGADIRELIKASNDSEFAITFFTYMREIFHKMLDMNKIVISQVKKIAYGASMELLLLSDYVISESKAMFATPGVKIGVFPPVLSSIGHFILGYNNVKRIAMKGEVIDANEAKSIGLVHIVNDDLDKATFELIKELSISAPSATLYIKRNMLRPFRDYIDKAFNDLIIQIQSEEAREGLLSFLNKTNPPWF</sequence>
<dbReference type="AlphaFoldDB" id="A0A8F5BL74"/>
<evidence type="ECO:0000313" key="2">
    <source>
        <dbReference type="EMBL" id="QXJ27333.1"/>
    </source>
</evidence>
<dbReference type="CDD" id="cd06558">
    <property type="entry name" value="crotonase-like"/>
    <property type="match status" value="1"/>
</dbReference>
<evidence type="ECO:0000313" key="3">
    <source>
        <dbReference type="Proteomes" id="UP000694018"/>
    </source>
</evidence>
<name>A0A8F5BL74_SACSH</name>
<dbReference type="PANTHER" id="PTHR42964:SF1">
    <property type="entry name" value="POLYKETIDE BIOSYNTHESIS ENOYL-COA HYDRATASE PKSH-RELATED"/>
    <property type="match status" value="1"/>
</dbReference>
<dbReference type="Pfam" id="PF00378">
    <property type="entry name" value="ECH_1"/>
    <property type="match status" value="1"/>
</dbReference>
<dbReference type="KEGG" id="sshi:J5U23_00200"/>